<dbReference type="InterPro" id="IPR013228">
    <property type="entry name" value="PE-PPE_C"/>
</dbReference>
<proteinExistence type="predicted"/>
<evidence type="ECO:0000259" key="3">
    <source>
        <dbReference type="Pfam" id="PF08237"/>
    </source>
</evidence>
<dbReference type="Proteomes" id="UP000444980">
    <property type="component" value="Unassembled WGS sequence"/>
</dbReference>
<dbReference type="AlphaFoldDB" id="A0A7M3STX8"/>
<reference evidence="5" key="1">
    <citation type="submission" date="2019-06" db="EMBL/GenBank/DDBJ databases">
        <title>Gordonia isolated from sludge of a wastewater treatment plant.</title>
        <authorList>
            <person name="Tamura T."/>
            <person name="Aoyama K."/>
            <person name="Kang Y."/>
            <person name="Saito S."/>
            <person name="Akiyama N."/>
            <person name="Yazawa K."/>
            <person name="Gonoi T."/>
            <person name="Mikami Y."/>
        </authorList>
    </citation>
    <scope>NUCLEOTIDE SEQUENCE [LARGE SCALE GENOMIC DNA]</scope>
    <source>
        <strain evidence="5">NBRC 107697</strain>
    </source>
</reference>
<dbReference type="Gene3D" id="3.40.50.1820">
    <property type="entry name" value="alpha/beta hydrolase"/>
    <property type="match status" value="1"/>
</dbReference>
<feature type="region of interest" description="Disordered" evidence="1">
    <location>
        <begin position="348"/>
        <end position="465"/>
    </location>
</feature>
<organism evidence="4 5">
    <name type="scientific">Gordonia crocea</name>
    <dbReference type="NCBI Taxonomy" id="589162"/>
    <lineage>
        <taxon>Bacteria</taxon>
        <taxon>Bacillati</taxon>
        <taxon>Actinomycetota</taxon>
        <taxon>Actinomycetes</taxon>
        <taxon>Mycobacteriales</taxon>
        <taxon>Gordoniaceae</taxon>
        <taxon>Gordonia</taxon>
    </lineage>
</organism>
<dbReference type="Pfam" id="PF08237">
    <property type="entry name" value="PE-PPE"/>
    <property type="match status" value="1"/>
</dbReference>
<feature type="domain" description="PE-PPE" evidence="3">
    <location>
        <begin position="70"/>
        <end position="177"/>
    </location>
</feature>
<sequence length="465" mass="47553">MAAGAAAVVGVALLGAGPAQAQRPAFIPDTTGSTILLLPGTGDRDGADQIGRTVGVGWFDDATVANGRVVVVDYPAAFGIRLLGVLVPFVGDATYNESAVAGTANLVAAAEPRLANGDRVVLNGFSQSATPVMSAAYLLHQADPGNDGRLSVIVGADPRFPNTGAEVVMPSIIPGLYTNGERDTAGTGDIPVTSICVVGDTTCGMANPLVHPISWAFYFLPGFYVHGNMYDDAGTFTQVDEFTSGNTTFVVLDGGNPWGMMLRDLGVPVPREVDDVLNVLIPRQMPGQPDTVFGYEVPTPRAIQASLYRALGWSMPVTDPDVVGTPGTSSTPAGVTATTPTTTLAAATGPAAAASAAPTDPTARRSSAADAAPARTTPHWASRTPSWESRQAQTPPWQQPQAQTPPWEQPQSPAATPHPQASWGPGATPWAAPRSGRAAPESSPSPQTGGSAPQAPSAAAGAGSH</sequence>
<keyword evidence="2" id="KW-0732">Signal</keyword>
<gene>
    <name evidence="4" type="ORF">nbrc107697_01410</name>
</gene>
<evidence type="ECO:0000256" key="2">
    <source>
        <dbReference type="SAM" id="SignalP"/>
    </source>
</evidence>
<feature type="compositionally biased region" description="Low complexity" evidence="1">
    <location>
        <begin position="348"/>
        <end position="378"/>
    </location>
</feature>
<evidence type="ECO:0000313" key="5">
    <source>
        <dbReference type="Proteomes" id="UP000444980"/>
    </source>
</evidence>
<dbReference type="SUPFAM" id="SSF53474">
    <property type="entry name" value="alpha/beta-Hydrolases"/>
    <property type="match status" value="1"/>
</dbReference>
<feature type="compositionally biased region" description="Low complexity" evidence="1">
    <location>
        <begin position="391"/>
        <end position="411"/>
    </location>
</feature>
<feature type="compositionally biased region" description="Low complexity" evidence="1">
    <location>
        <begin position="449"/>
        <end position="465"/>
    </location>
</feature>
<evidence type="ECO:0000313" key="4">
    <source>
        <dbReference type="EMBL" id="GED96102.1"/>
    </source>
</evidence>
<protein>
    <recommendedName>
        <fullName evidence="3">PE-PPE domain-containing protein</fullName>
    </recommendedName>
</protein>
<feature type="signal peptide" evidence="2">
    <location>
        <begin position="1"/>
        <end position="21"/>
    </location>
</feature>
<dbReference type="InterPro" id="IPR029058">
    <property type="entry name" value="AB_hydrolase_fold"/>
</dbReference>
<feature type="chain" id="PRO_5029456217" description="PE-PPE domain-containing protein" evidence="2">
    <location>
        <begin position="22"/>
        <end position="465"/>
    </location>
</feature>
<keyword evidence="5" id="KW-1185">Reference proteome</keyword>
<accession>A0A7M3STX8</accession>
<comment type="caution">
    <text evidence="4">The sequence shown here is derived from an EMBL/GenBank/DDBJ whole genome shotgun (WGS) entry which is preliminary data.</text>
</comment>
<evidence type="ECO:0000256" key="1">
    <source>
        <dbReference type="SAM" id="MobiDB-lite"/>
    </source>
</evidence>
<name>A0A7M3STX8_9ACTN</name>
<dbReference type="EMBL" id="BJOU01000001">
    <property type="protein sequence ID" value="GED96102.1"/>
    <property type="molecule type" value="Genomic_DNA"/>
</dbReference>